<evidence type="ECO:0000256" key="2">
    <source>
        <dbReference type="SAM" id="Phobius"/>
    </source>
</evidence>
<accession>A0A022QW03</accession>
<evidence type="ECO:0000313" key="5">
    <source>
        <dbReference type="Proteomes" id="UP000030748"/>
    </source>
</evidence>
<dbReference type="InterPro" id="IPR008700">
    <property type="entry name" value="TypeIII_avirulence_cleave"/>
</dbReference>
<dbReference type="STRING" id="4155.A0A022QW03"/>
<feature type="compositionally biased region" description="Low complexity" evidence="1">
    <location>
        <begin position="191"/>
        <end position="200"/>
    </location>
</feature>
<dbReference type="PANTHER" id="PTHR33159">
    <property type="entry name" value="RPM1-INTERACTING PROTEIN 4 (RIN4) FAMILY PROTEIN"/>
    <property type="match status" value="1"/>
</dbReference>
<organism evidence="4 5">
    <name type="scientific">Erythranthe guttata</name>
    <name type="common">Yellow monkey flower</name>
    <name type="synonym">Mimulus guttatus</name>
    <dbReference type="NCBI Taxonomy" id="4155"/>
    <lineage>
        <taxon>Eukaryota</taxon>
        <taxon>Viridiplantae</taxon>
        <taxon>Streptophyta</taxon>
        <taxon>Embryophyta</taxon>
        <taxon>Tracheophyta</taxon>
        <taxon>Spermatophyta</taxon>
        <taxon>Magnoliopsida</taxon>
        <taxon>eudicotyledons</taxon>
        <taxon>Gunneridae</taxon>
        <taxon>Pentapetalae</taxon>
        <taxon>asterids</taxon>
        <taxon>lamiids</taxon>
        <taxon>Lamiales</taxon>
        <taxon>Phrymaceae</taxon>
        <taxon>Erythranthe</taxon>
    </lineage>
</organism>
<dbReference type="AlphaFoldDB" id="A0A022QW03"/>
<dbReference type="PANTHER" id="PTHR33159:SF74">
    <property type="entry name" value="RPM1-INTERACTING PROTEIN 4-LIKE"/>
    <property type="match status" value="1"/>
</dbReference>
<keyword evidence="5" id="KW-1185">Reference proteome</keyword>
<feature type="domain" description="RIN4 pathogenic type III effector avirulence factor Avr cleavage site" evidence="3">
    <location>
        <begin position="282"/>
        <end position="314"/>
    </location>
</feature>
<dbReference type="OMA" id="QYTTYFE"/>
<keyword evidence="2" id="KW-0812">Transmembrane</keyword>
<dbReference type="OrthoDB" id="850982at2759"/>
<feature type="region of interest" description="Disordered" evidence="1">
    <location>
        <begin position="108"/>
        <end position="353"/>
    </location>
</feature>
<keyword evidence="2" id="KW-0472">Membrane</keyword>
<reference evidence="4 5" key="1">
    <citation type="journal article" date="2013" name="Proc. Natl. Acad. Sci. U.S.A.">
        <title>Fine-scale variation in meiotic recombination in Mimulus inferred from population shotgun sequencing.</title>
        <authorList>
            <person name="Hellsten U."/>
            <person name="Wright K.M."/>
            <person name="Jenkins J."/>
            <person name="Shu S."/>
            <person name="Yuan Y."/>
            <person name="Wessler S.R."/>
            <person name="Schmutz J."/>
            <person name="Willis J.H."/>
            <person name="Rokhsar D.S."/>
        </authorList>
    </citation>
    <scope>NUCLEOTIDE SEQUENCE [LARGE SCALE GENOMIC DNA]</scope>
    <source>
        <strain evidence="5">cv. DUN x IM62</strain>
    </source>
</reference>
<feature type="domain" description="RIN4 pathogenic type III effector avirulence factor Avr cleavage site" evidence="3">
    <location>
        <begin position="79"/>
        <end position="108"/>
    </location>
</feature>
<gene>
    <name evidence="4" type="ORF">MIMGU_mgv1a009098mg</name>
</gene>
<dbReference type="GO" id="GO:0005886">
    <property type="term" value="C:plasma membrane"/>
    <property type="evidence" value="ECO:0000318"/>
    <property type="project" value="GO_Central"/>
</dbReference>
<evidence type="ECO:0000313" key="4">
    <source>
        <dbReference type="EMBL" id="EYU31468.1"/>
    </source>
</evidence>
<sequence>MHSTCSLFNLTTCLLLLLSSTTIFLVGLLAYYYSYPIPAPKKERPTLSLPSVSGCVSCRDCLHFTERVSFPKDLLMAERAQVPKFGNWESEEEVPYTMYFDNARKGKKSGQIYQTDSQDNIEKSSESKTRNHERHSSREEEESEAIKGTHKRQNHGNEDKSERRVPEALRKRHERGPSREEGEMRRAIMDSPLRNSSSNSPRHRLGGETPKRVAARQGLGPDQSPHHPNSRVGGKNNNNGISSPSWERKGASEGSSHHGLAPLTPGRSRLRSVTRGDDSPDRSPAVPKFGDWDETDPASAEGYTQVFNRVREEKHSETGKVPIMPTETSYSNSQKQYRNDNSKGCSCFPWSKR</sequence>
<feature type="compositionally biased region" description="Polar residues" evidence="1">
    <location>
        <begin position="235"/>
        <end position="245"/>
    </location>
</feature>
<dbReference type="InterPro" id="IPR040387">
    <property type="entry name" value="RIN4/NOI4"/>
</dbReference>
<name>A0A022QW03_ERYGU</name>
<protein>
    <recommendedName>
        <fullName evidence="3">RIN4 pathogenic type III effector avirulence factor Avr cleavage site domain-containing protein</fullName>
    </recommendedName>
</protein>
<evidence type="ECO:0000256" key="1">
    <source>
        <dbReference type="SAM" id="MobiDB-lite"/>
    </source>
</evidence>
<feature type="transmembrane region" description="Helical" evidence="2">
    <location>
        <begin position="7"/>
        <end position="33"/>
    </location>
</feature>
<feature type="compositionally biased region" description="Basic and acidic residues" evidence="1">
    <location>
        <begin position="120"/>
        <end position="138"/>
    </location>
</feature>
<keyword evidence="2" id="KW-1133">Transmembrane helix</keyword>
<proteinExistence type="predicted"/>
<dbReference type="EMBL" id="KI630969">
    <property type="protein sequence ID" value="EYU31468.1"/>
    <property type="molecule type" value="Genomic_DNA"/>
</dbReference>
<evidence type="ECO:0000259" key="3">
    <source>
        <dbReference type="Pfam" id="PF05627"/>
    </source>
</evidence>
<dbReference type="Pfam" id="PF05627">
    <property type="entry name" value="AvrRpt-cleavage"/>
    <property type="match status" value="2"/>
</dbReference>
<feature type="compositionally biased region" description="Polar residues" evidence="1">
    <location>
        <begin position="326"/>
        <end position="336"/>
    </location>
</feature>
<feature type="compositionally biased region" description="Basic and acidic residues" evidence="1">
    <location>
        <begin position="309"/>
        <end position="318"/>
    </location>
</feature>
<dbReference type="KEGG" id="egt:105964665"/>
<feature type="compositionally biased region" description="Basic and acidic residues" evidence="1">
    <location>
        <begin position="155"/>
        <end position="188"/>
    </location>
</feature>
<dbReference type="Proteomes" id="UP000030748">
    <property type="component" value="Unassembled WGS sequence"/>
</dbReference>